<dbReference type="PANTHER" id="PTHR30386:SF26">
    <property type="entry name" value="TRANSPORT PROTEIN COMB"/>
    <property type="match status" value="1"/>
</dbReference>
<feature type="domain" description="AprE-like beta-barrel" evidence="12">
    <location>
        <begin position="375"/>
        <end position="461"/>
    </location>
</feature>
<evidence type="ECO:0000259" key="11">
    <source>
        <dbReference type="Pfam" id="PF25994"/>
    </source>
</evidence>
<evidence type="ECO:0000256" key="1">
    <source>
        <dbReference type="ARBA" id="ARBA00004377"/>
    </source>
</evidence>
<dbReference type="RefSeq" id="WP_104739235.1">
    <property type="nucleotide sequence ID" value="NZ_BMHR01000014.1"/>
</dbReference>
<evidence type="ECO:0000313" key="13">
    <source>
        <dbReference type="EMBL" id="POB01959.1"/>
    </source>
</evidence>
<dbReference type="Gene3D" id="2.40.50.100">
    <property type="match status" value="1"/>
</dbReference>
<reference evidence="13 14" key="1">
    <citation type="submission" date="2018-01" db="EMBL/GenBank/DDBJ databases">
        <title>Draft genome of the type strain Pseudomonas oceani DSM 100277 isolated from the deep water in Okinawa trough, northwestern Pacific Ocean.</title>
        <authorList>
            <person name="Gomila M."/>
            <person name="Mulet M."/>
            <person name="Garcia-Valdes E."/>
            <person name="Lalucat J."/>
        </authorList>
    </citation>
    <scope>NUCLEOTIDE SEQUENCE [LARGE SCALE GENOMIC DNA]</scope>
    <source>
        <strain evidence="13 14">DSM 100277</strain>
    </source>
</reference>
<sequence length="484" mass="53477">MSARDVDTSKSVEGSVEQQAFDRLGRLSVVAAAGSGWVDRLFRPLFAGFSSFSADWRIAADQSIADQRELRARGLLYTVVLALIGLLVWASLASVDEVTRGEGKIIPSQQLQVIQAVDGGVVEEVLVSEGDQVSKGDLLVRIDPTRFVASFQEGAVKMFALSAKIERLQALVDGTEYAPRYDAPLTSAEQLVADQELDYYQSSLDELQKRLQIAEEQRSQRLRERDEVAARLHAARQAQEMSARELRVTRPLLKTGAVSEMDILRLERDEASANGERRQAEAKLRQIEASIQEAAARISEVELGMRNQWRSELSEATSTRSSLSKNVDGLADRVKFSEIRSPVNGTVQRILYNTIGGVVQQGHAVLEIVPSDDRLVVEANIAPKDIAFLRPGLPATIKLHAYDFSIYGGMSASLQHISADSITDDRDNTYYLVRAVTTDNEFAQRFAVIPGMTVQLDIMTGKRTVLDYLLKPILRAKGNALSER</sequence>
<keyword evidence="4 9" id="KW-1003">Cell membrane</keyword>
<name>A0A2P4ESE8_9GAMM</name>
<dbReference type="Gene3D" id="1.10.287.470">
    <property type="entry name" value="Helix hairpin bin"/>
    <property type="match status" value="1"/>
</dbReference>
<evidence type="ECO:0000256" key="4">
    <source>
        <dbReference type="ARBA" id="ARBA00022475"/>
    </source>
</evidence>
<keyword evidence="7 9" id="KW-1133">Transmembrane helix</keyword>
<gene>
    <name evidence="13" type="ORF">C1949_14710</name>
</gene>
<dbReference type="Pfam" id="PF26002">
    <property type="entry name" value="Beta-barrel_AprE"/>
    <property type="match status" value="1"/>
</dbReference>
<dbReference type="PRINTS" id="PR01490">
    <property type="entry name" value="RTXTOXIND"/>
</dbReference>
<dbReference type="InterPro" id="IPR058781">
    <property type="entry name" value="HH_AprE-like"/>
</dbReference>
<dbReference type="Pfam" id="PF25994">
    <property type="entry name" value="HH_AprE"/>
    <property type="match status" value="1"/>
</dbReference>
<evidence type="ECO:0000256" key="10">
    <source>
        <dbReference type="SAM" id="Coils"/>
    </source>
</evidence>
<dbReference type="EMBL" id="PPSK01000016">
    <property type="protein sequence ID" value="POB01959.1"/>
    <property type="molecule type" value="Genomic_DNA"/>
</dbReference>
<keyword evidence="5 9" id="KW-0997">Cell inner membrane</keyword>
<evidence type="ECO:0000256" key="3">
    <source>
        <dbReference type="ARBA" id="ARBA00022448"/>
    </source>
</evidence>
<dbReference type="AlphaFoldDB" id="A0A2P4ESE8"/>
<keyword evidence="3 9" id="KW-0813">Transport</keyword>
<comment type="caution">
    <text evidence="13">The sequence shown here is derived from an EMBL/GenBank/DDBJ whole genome shotgun (WGS) entry which is preliminary data.</text>
</comment>
<dbReference type="SUPFAM" id="SSF111369">
    <property type="entry name" value="HlyD-like secretion proteins"/>
    <property type="match status" value="1"/>
</dbReference>
<organism evidence="13 14">
    <name type="scientific">Halopseudomonas oceani</name>
    <dbReference type="NCBI Taxonomy" id="1708783"/>
    <lineage>
        <taxon>Bacteria</taxon>
        <taxon>Pseudomonadati</taxon>
        <taxon>Pseudomonadota</taxon>
        <taxon>Gammaproteobacteria</taxon>
        <taxon>Pseudomonadales</taxon>
        <taxon>Pseudomonadaceae</taxon>
        <taxon>Halopseudomonas</taxon>
    </lineage>
</organism>
<dbReference type="PANTHER" id="PTHR30386">
    <property type="entry name" value="MEMBRANE FUSION SUBUNIT OF EMRAB-TOLC MULTIDRUG EFFLUX PUMP"/>
    <property type="match status" value="1"/>
</dbReference>
<evidence type="ECO:0000259" key="12">
    <source>
        <dbReference type="Pfam" id="PF26002"/>
    </source>
</evidence>
<feature type="coiled-coil region" evidence="10">
    <location>
        <begin position="263"/>
        <end position="297"/>
    </location>
</feature>
<proteinExistence type="inferred from homology"/>
<feature type="transmembrane region" description="Helical" evidence="9">
    <location>
        <begin position="74"/>
        <end position="92"/>
    </location>
</feature>
<keyword evidence="6 9" id="KW-0812">Transmembrane</keyword>
<dbReference type="Proteomes" id="UP000243451">
    <property type="component" value="Unassembled WGS sequence"/>
</dbReference>
<keyword evidence="14" id="KW-1185">Reference proteome</keyword>
<evidence type="ECO:0000256" key="9">
    <source>
        <dbReference type="RuleBase" id="RU365093"/>
    </source>
</evidence>
<evidence type="ECO:0000256" key="7">
    <source>
        <dbReference type="ARBA" id="ARBA00022989"/>
    </source>
</evidence>
<keyword evidence="8 9" id="KW-0472">Membrane</keyword>
<dbReference type="InterPro" id="IPR010129">
    <property type="entry name" value="T1SS_HlyD"/>
</dbReference>
<evidence type="ECO:0000256" key="5">
    <source>
        <dbReference type="ARBA" id="ARBA00022519"/>
    </source>
</evidence>
<evidence type="ECO:0000313" key="14">
    <source>
        <dbReference type="Proteomes" id="UP000243451"/>
    </source>
</evidence>
<comment type="similarity">
    <text evidence="2 9">Belongs to the membrane fusion protein (MFP) (TC 8.A.1) family.</text>
</comment>
<dbReference type="GO" id="GO:0005886">
    <property type="term" value="C:plasma membrane"/>
    <property type="evidence" value="ECO:0007669"/>
    <property type="project" value="UniProtKB-SubCell"/>
</dbReference>
<dbReference type="OrthoDB" id="9775513at2"/>
<keyword evidence="10" id="KW-0175">Coiled coil</keyword>
<dbReference type="NCBIfam" id="TIGR01843">
    <property type="entry name" value="type_I_hlyD"/>
    <property type="match status" value="1"/>
</dbReference>
<accession>A0A2P4ESE8</accession>
<dbReference type="InterPro" id="IPR058982">
    <property type="entry name" value="Beta-barrel_AprE"/>
</dbReference>
<comment type="subcellular location">
    <subcellularLocation>
        <location evidence="1 9">Cell inner membrane</location>
        <topology evidence="1 9">Single-pass membrane protein</topology>
    </subcellularLocation>
</comment>
<dbReference type="GO" id="GO:0015031">
    <property type="term" value="P:protein transport"/>
    <property type="evidence" value="ECO:0007669"/>
    <property type="project" value="InterPro"/>
</dbReference>
<evidence type="ECO:0000256" key="8">
    <source>
        <dbReference type="ARBA" id="ARBA00023136"/>
    </source>
</evidence>
<dbReference type="InterPro" id="IPR050739">
    <property type="entry name" value="MFP"/>
</dbReference>
<evidence type="ECO:0000256" key="6">
    <source>
        <dbReference type="ARBA" id="ARBA00022692"/>
    </source>
</evidence>
<feature type="domain" description="AprE-like long alpha-helical hairpin" evidence="11">
    <location>
        <begin position="151"/>
        <end position="332"/>
    </location>
</feature>
<feature type="coiled-coil region" evidence="10">
    <location>
        <begin position="197"/>
        <end position="224"/>
    </location>
</feature>
<dbReference type="Gene3D" id="2.40.30.170">
    <property type="match status" value="1"/>
</dbReference>
<protein>
    <recommendedName>
        <fullName evidence="9">Membrane fusion protein (MFP) family protein</fullName>
    </recommendedName>
</protein>
<evidence type="ECO:0000256" key="2">
    <source>
        <dbReference type="ARBA" id="ARBA00009477"/>
    </source>
</evidence>